<evidence type="ECO:0000256" key="1">
    <source>
        <dbReference type="ARBA" id="ARBA00001974"/>
    </source>
</evidence>
<dbReference type="InterPro" id="IPR007867">
    <property type="entry name" value="GMC_OxRtase_C"/>
</dbReference>
<dbReference type="Proteomes" id="UP000470384">
    <property type="component" value="Unassembled WGS sequence"/>
</dbReference>
<dbReference type="SUPFAM" id="SSF51905">
    <property type="entry name" value="FAD/NAD(P)-binding domain"/>
    <property type="match status" value="1"/>
</dbReference>
<keyword evidence="10" id="KW-1185">Reference proteome</keyword>
<dbReference type="AlphaFoldDB" id="A0A845QEM9"/>
<comment type="caution">
    <text evidence="9">The sequence shown here is derived from an EMBL/GenBank/DDBJ whole genome shotgun (WGS) entry which is preliminary data.</text>
</comment>
<comment type="similarity">
    <text evidence="2 6">Belongs to the GMC oxidoreductase family.</text>
</comment>
<gene>
    <name evidence="9" type="ORF">GTQ45_14210</name>
</gene>
<evidence type="ECO:0000313" key="9">
    <source>
        <dbReference type="EMBL" id="NBG96889.1"/>
    </source>
</evidence>
<dbReference type="Pfam" id="PF05199">
    <property type="entry name" value="GMC_oxred_C"/>
    <property type="match status" value="1"/>
</dbReference>
<dbReference type="PANTHER" id="PTHR11552">
    <property type="entry name" value="GLUCOSE-METHANOL-CHOLINE GMC OXIDOREDUCTASE"/>
    <property type="match status" value="1"/>
</dbReference>
<reference evidence="9 10" key="1">
    <citation type="journal article" date="2016" name="Int. J. Syst. Evol. Microbiol.">
        <title>Pyruvatibacter mobilis gen. nov., sp. nov., a marine bacterium from the culture broth of Picochlorum sp. 122.</title>
        <authorList>
            <person name="Wang G."/>
            <person name="Tang M."/>
            <person name="Wu H."/>
            <person name="Dai S."/>
            <person name="Li T."/>
            <person name="Chen C."/>
            <person name="He H."/>
            <person name="Fan J."/>
            <person name="Xiang W."/>
            <person name="Li X."/>
        </authorList>
    </citation>
    <scope>NUCLEOTIDE SEQUENCE [LARGE SCALE GENOMIC DNA]</scope>
    <source>
        <strain evidence="9 10">GYP-11</strain>
    </source>
</reference>
<dbReference type="InterPro" id="IPR012132">
    <property type="entry name" value="GMC_OxRdtase"/>
</dbReference>
<dbReference type="PIRSF" id="PIRSF000137">
    <property type="entry name" value="Alcohol_oxidase"/>
    <property type="match status" value="1"/>
</dbReference>
<dbReference type="OrthoDB" id="9785276at2"/>
<dbReference type="GO" id="GO:0050660">
    <property type="term" value="F:flavin adenine dinucleotide binding"/>
    <property type="evidence" value="ECO:0007669"/>
    <property type="project" value="InterPro"/>
</dbReference>
<dbReference type="PROSITE" id="PS00623">
    <property type="entry name" value="GMC_OXRED_1"/>
    <property type="match status" value="1"/>
</dbReference>
<organism evidence="9 10">
    <name type="scientific">Pyruvatibacter mobilis</name>
    <dbReference type="NCBI Taxonomy" id="1712261"/>
    <lineage>
        <taxon>Bacteria</taxon>
        <taxon>Pseudomonadati</taxon>
        <taxon>Pseudomonadota</taxon>
        <taxon>Alphaproteobacteria</taxon>
        <taxon>Hyphomicrobiales</taxon>
        <taxon>Parvibaculaceae</taxon>
        <taxon>Pyruvatibacter</taxon>
    </lineage>
</organism>
<dbReference type="RefSeq" id="WP_160588891.1">
    <property type="nucleotide sequence ID" value="NZ_BMHN01000001.1"/>
</dbReference>
<evidence type="ECO:0000256" key="4">
    <source>
        <dbReference type="ARBA" id="ARBA00022827"/>
    </source>
</evidence>
<accession>A0A845QEM9</accession>
<keyword evidence="4 5" id="KW-0274">FAD</keyword>
<dbReference type="Gene3D" id="3.30.560.10">
    <property type="entry name" value="Glucose Oxidase, domain 3"/>
    <property type="match status" value="1"/>
</dbReference>
<dbReference type="SUPFAM" id="SSF54373">
    <property type="entry name" value="FAD-linked reductases, C-terminal domain"/>
    <property type="match status" value="1"/>
</dbReference>
<evidence type="ECO:0000256" key="5">
    <source>
        <dbReference type="PIRSR" id="PIRSR000137-2"/>
    </source>
</evidence>
<dbReference type="EMBL" id="WXYQ01000012">
    <property type="protein sequence ID" value="NBG96889.1"/>
    <property type="molecule type" value="Genomic_DNA"/>
</dbReference>
<feature type="domain" description="Glucose-methanol-choline oxidoreductase N-terminal" evidence="7">
    <location>
        <begin position="82"/>
        <end position="105"/>
    </location>
</feature>
<evidence type="ECO:0000256" key="2">
    <source>
        <dbReference type="ARBA" id="ARBA00010790"/>
    </source>
</evidence>
<dbReference type="InterPro" id="IPR036188">
    <property type="entry name" value="FAD/NAD-bd_sf"/>
</dbReference>
<keyword evidence="3 6" id="KW-0285">Flavoprotein</keyword>
<dbReference type="InterPro" id="IPR000172">
    <property type="entry name" value="GMC_OxRdtase_N"/>
</dbReference>
<comment type="cofactor">
    <cofactor evidence="1 5">
        <name>FAD</name>
        <dbReference type="ChEBI" id="CHEBI:57692"/>
    </cofactor>
</comment>
<proteinExistence type="inferred from homology"/>
<name>A0A845QEM9_9HYPH</name>
<dbReference type="GO" id="GO:0008812">
    <property type="term" value="F:choline dehydrogenase activity"/>
    <property type="evidence" value="ECO:0007669"/>
    <property type="project" value="UniProtKB-EC"/>
</dbReference>
<dbReference type="EC" id="1.1.99.1" evidence="9"/>
<dbReference type="Gene3D" id="3.50.50.60">
    <property type="entry name" value="FAD/NAD(P)-binding domain"/>
    <property type="match status" value="1"/>
</dbReference>
<dbReference type="Pfam" id="PF00732">
    <property type="entry name" value="GMC_oxred_N"/>
    <property type="match status" value="1"/>
</dbReference>
<feature type="domain" description="Glucose-methanol-choline oxidoreductase N-terminal" evidence="8">
    <location>
        <begin position="255"/>
        <end position="269"/>
    </location>
</feature>
<evidence type="ECO:0000313" key="10">
    <source>
        <dbReference type="Proteomes" id="UP000470384"/>
    </source>
</evidence>
<evidence type="ECO:0000259" key="8">
    <source>
        <dbReference type="PROSITE" id="PS00624"/>
    </source>
</evidence>
<keyword evidence="9" id="KW-0560">Oxidoreductase</keyword>
<evidence type="ECO:0000256" key="6">
    <source>
        <dbReference type="RuleBase" id="RU003968"/>
    </source>
</evidence>
<evidence type="ECO:0000259" key="7">
    <source>
        <dbReference type="PROSITE" id="PS00623"/>
    </source>
</evidence>
<dbReference type="PANTHER" id="PTHR11552:SF147">
    <property type="entry name" value="CHOLINE DEHYDROGENASE, MITOCHONDRIAL"/>
    <property type="match status" value="1"/>
</dbReference>
<dbReference type="PROSITE" id="PS00624">
    <property type="entry name" value="GMC_OXRED_2"/>
    <property type="match status" value="1"/>
</dbReference>
<feature type="binding site" evidence="5">
    <location>
        <begin position="92"/>
        <end position="95"/>
    </location>
    <ligand>
        <name>FAD</name>
        <dbReference type="ChEBI" id="CHEBI:57692"/>
    </ligand>
</feature>
<evidence type="ECO:0000256" key="3">
    <source>
        <dbReference type="ARBA" id="ARBA00022630"/>
    </source>
</evidence>
<sequence length="553" mass="60469">MDAFDYVIVGAGSAGCVLANRLSEDEGARVLILEAGPRDKNMFIHMPAGYAQLVGTKNPHNWGFETEGQPHLNNRKLWWPRGKGWGGSSSINAMVYTRGHARDYDMWRQMGNPGWSYADCLPYFKKAEHSNRDDTVFHGHDGPLHVQKSNRTNDPLLDVFVEAGHQAGHPLTEDFNGAQQEGFARYEHTIKGSKRCSAAQAYLVPALNRKNLVAETGARTTRILFNGTKVTGIEYVQKGEVKQVQVNKELILSGGAINSPQLLLLSGIGNADYVKKFGIQPVADVKGVGQNLQDHLGVVSQFNCTQPITLHRSAGAAARIKAGLSYLLFGKGDASFPPTAGGAFIKTRPDLEIPDVQLHYVSVAMPDSHGREGINEAHGFSCIMYPARPQSRGFLGLKSADPMDDPLLQPMYLEAPDDRRAMRDGIRATEEIFRQQAFDPYRGDRLKPPAGVNTDDEYDAWIRATAETLYHPVGTCKMGTDDMAVVDPSMKVRGVEGLRVVDASIMPTLVGANTNAPTIMIAEKTADMIRGRTALAPEYVTIAEDREPVAAAE</sequence>
<dbReference type="NCBIfam" id="NF002550">
    <property type="entry name" value="PRK02106.1"/>
    <property type="match status" value="1"/>
</dbReference>
<dbReference type="GeneID" id="300654267"/>
<protein>
    <submittedName>
        <fullName evidence="9">Choline dehydrogenase</fullName>
        <ecNumber evidence="9">1.1.99.1</ecNumber>
    </submittedName>
</protein>